<dbReference type="GO" id="GO:0016020">
    <property type="term" value="C:membrane"/>
    <property type="evidence" value="ECO:0007669"/>
    <property type="project" value="UniProtKB-SubCell"/>
</dbReference>
<keyword evidence="2 5" id="KW-0812">Transmembrane</keyword>
<accession>A0A1L1PL94</accession>
<reference evidence="10" key="1">
    <citation type="submission" date="2014-02" db="EMBL/GenBank/DDBJ databases">
        <authorList>
            <person name="Gan H."/>
        </authorList>
    </citation>
    <scope>NUCLEOTIDE SEQUENCE [LARGE SCALE GENOMIC DNA]</scope>
    <source>
        <strain evidence="10">S1</strain>
    </source>
</reference>
<evidence type="ECO:0000259" key="6">
    <source>
        <dbReference type="Pfam" id="PF04932"/>
    </source>
</evidence>
<dbReference type="AlphaFoldDB" id="A0A1L1PL94"/>
<dbReference type="Proteomes" id="UP000028878">
    <property type="component" value="Unassembled WGS sequence"/>
</dbReference>
<feature type="transmembrane region" description="Helical" evidence="5">
    <location>
        <begin position="146"/>
        <end position="170"/>
    </location>
</feature>
<dbReference type="PANTHER" id="PTHR37422:SF13">
    <property type="entry name" value="LIPOPOLYSACCHARIDE BIOSYNTHESIS PROTEIN PA4999-RELATED"/>
    <property type="match status" value="1"/>
</dbReference>
<feature type="transmembrane region" description="Helical" evidence="5">
    <location>
        <begin position="6"/>
        <end position="24"/>
    </location>
</feature>
<evidence type="ECO:0000259" key="7">
    <source>
        <dbReference type="Pfam" id="PF11846"/>
    </source>
</evidence>
<gene>
    <name evidence="9" type="ORF">BN948_03038</name>
</gene>
<dbReference type="InterPro" id="IPR007016">
    <property type="entry name" value="O-antigen_ligase-rel_domated"/>
</dbReference>
<name>A0A1L1PL94_HYDIT</name>
<feature type="transmembrane region" description="Helical" evidence="5">
    <location>
        <begin position="107"/>
        <end position="134"/>
    </location>
</feature>
<keyword evidence="4 5" id="KW-0472">Membrane</keyword>
<evidence type="ECO:0000313" key="9">
    <source>
        <dbReference type="EMBL" id="CDN88603.1"/>
    </source>
</evidence>
<dbReference type="InterPro" id="IPR021797">
    <property type="entry name" value="Wzy_C_2"/>
</dbReference>
<evidence type="ECO:0000256" key="3">
    <source>
        <dbReference type="ARBA" id="ARBA00022989"/>
    </source>
</evidence>
<organism evidence="9 10">
    <name type="scientific">Hydrogenophaga intermedia</name>
    <dbReference type="NCBI Taxonomy" id="65786"/>
    <lineage>
        <taxon>Bacteria</taxon>
        <taxon>Pseudomonadati</taxon>
        <taxon>Pseudomonadota</taxon>
        <taxon>Betaproteobacteria</taxon>
        <taxon>Burkholderiales</taxon>
        <taxon>Comamonadaceae</taxon>
        <taxon>Hydrogenophaga</taxon>
    </lineage>
</organism>
<feature type="transmembrane region" description="Helical" evidence="5">
    <location>
        <begin position="336"/>
        <end position="358"/>
    </location>
</feature>
<evidence type="ECO:0000256" key="1">
    <source>
        <dbReference type="ARBA" id="ARBA00004141"/>
    </source>
</evidence>
<feature type="domain" description="Virulence factor membrane-bound polymerase C-terminal" evidence="7">
    <location>
        <begin position="279"/>
        <end position="463"/>
    </location>
</feature>
<dbReference type="Pfam" id="PF15864">
    <property type="entry name" value="PglL_A"/>
    <property type="match status" value="1"/>
</dbReference>
<feature type="transmembrane region" description="Helical" evidence="5">
    <location>
        <begin position="79"/>
        <end position="95"/>
    </location>
</feature>
<feature type="domain" description="Protein glycosylation ligase" evidence="8">
    <location>
        <begin position="70"/>
        <end position="94"/>
    </location>
</feature>
<comment type="subcellular location">
    <subcellularLocation>
        <location evidence="1">Membrane</location>
        <topology evidence="1">Multi-pass membrane protein</topology>
    </subcellularLocation>
</comment>
<dbReference type="Pfam" id="PF04932">
    <property type="entry name" value="Wzy_C"/>
    <property type="match status" value="1"/>
</dbReference>
<evidence type="ECO:0000256" key="4">
    <source>
        <dbReference type="ARBA" id="ARBA00023136"/>
    </source>
</evidence>
<feature type="transmembrane region" description="Helical" evidence="5">
    <location>
        <begin position="31"/>
        <end position="52"/>
    </location>
</feature>
<sequence length="471" mass="52992">MPQMLPNLVAWSCGALLLGLWWWLRDGFDKVLAAGVLLAATLNALIALLQYFDWESMFVPWIASSRPGEAFGNVQQRNLLASLLCMGLVSLDYLVRRDRMWHSLRWSLGAILILALAATSSRTGFMHIMLLTVLTVFWRRDEGRRIWLQAGALLLAYLLASVLMPMLLHWATGLRIDDLMARFLTDYQCASRRVIWSNMLELAALRPLTGWGAGELLFAHYITDYEGPRACIKLAHAHNLFLHWAVIWGWPLTALLTAAMILALTHCRPWAAKCSRGRFAWALLALMGAHSLVEFPMWYGWFQVVALCAGVLLVQSNMKRRTSDASGYTTSSRWRLPVLLTGSAALLTAFGLIAMDYFKASQPYLPLHMRPEYYRVDTLKRIQDTVLFQSHVIVAGVVSTPVTPSNAQVMLAAAQEALHTAPDSRIIRQLLIAASFLGRDDLVALHTRQYAAAWPNEYREWQAMNGLAPEK</sequence>
<evidence type="ECO:0000256" key="2">
    <source>
        <dbReference type="ARBA" id="ARBA00022692"/>
    </source>
</evidence>
<proteinExistence type="predicted"/>
<feature type="transmembrane region" description="Helical" evidence="5">
    <location>
        <begin position="242"/>
        <end position="264"/>
    </location>
</feature>
<evidence type="ECO:0000259" key="8">
    <source>
        <dbReference type="Pfam" id="PF15864"/>
    </source>
</evidence>
<protein>
    <submittedName>
        <fullName evidence="9">O-antigen polymerase</fullName>
    </submittedName>
</protein>
<reference evidence="10" key="2">
    <citation type="submission" date="2014-11" db="EMBL/GenBank/DDBJ databases">
        <title>Draft genome sequence of Hydrogenophaga intermedia S1.</title>
        <authorList>
            <person name="Gan H.M."/>
            <person name="Chew T.H."/>
            <person name="Stolz A."/>
        </authorList>
    </citation>
    <scope>NUCLEOTIDE SEQUENCE [LARGE SCALE GENOMIC DNA]</scope>
    <source>
        <strain evidence="10">S1</strain>
    </source>
</reference>
<feature type="domain" description="O-antigen ligase-related" evidence="6">
    <location>
        <begin position="110"/>
        <end position="256"/>
    </location>
</feature>
<evidence type="ECO:0000256" key="5">
    <source>
        <dbReference type="SAM" id="Phobius"/>
    </source>
</evidence>
<evidence type="ECO:0000313" key="10">
    <source>
        <dbReference type="Proteomes" id="UP000028878"/>
    </source>
</evidence>
<keyword evidence="3 5" id="KW-1133">Transmembrane helix</keyword>
<dbReference type="Pfam" id="PF11846">
    <property type="entry name" value="Wzy_C_2"/>
    <property type="match status" value="1"/>
</dbReference>
<keyword evidence="10" id="KW-1185">Reference proteome</keyword>
<feature type="transmembrane region" description="Helical" evidence="5">
    <location>
        <begin position="298"/>
        <end position="315"/>
    </location>
</feature>
<dbReference type="InterPro" id="IPR051533">
    <property type="entry name" value="WaaL-like"/>
</dbReference>
<dbReference type="InterPro" id="IPR031726">
    <property type="entry name" value="PglL_A"/>
</dbReference>
<dbReference type="PANTHER" id="PTHR37422">
    <property type="entry name" value="TEICHURONIC ACID BIOSYNTHESIS PROTEIN TUAE"/>
    <property type="match status" value="1"/>
</dbReference>
<dbReference type="EMBL" id="CCAE010000026">
    <property type="protein sequence ID" value="CDN88603.1"/>
    <property type="molecule type" value="Genomic_DNA"/>
</dbReference>